<sequence length="184" mass="21316">MSTPCTQLQGFSSLPPELRVSIWGWFLEMEKKDRKVMGCFCAVGPTRSLISPLLMANRESRAEVLQRYPNALAVYRNYTAECQISYRSWRRRSVRAGVIHVNWYADTMWVTFGFASGIHRNLLSPALQLWVNQKAPYSYRYMTDIYFIPVGGSTAQIRENFRRPRMISLDQVEEIYPAIGALFD</sequence>
<dbReference type="EMBL" id="JAQQWP010000007">
    <property type="protein sequence ID" value="KAK8109498.1"/>
    <property type="molecule type" value="Genomic_DNA"/>
</dbReference>
<proteinExistence type="predicted"/>
<dbReference type="InterPro" id="IPR045518">
    <property type="entry name" value="2EXR"/>
</dbReference>
<feature type="domain" description="2EXR" evidence="1">
    <location>
        <begin position="11"/>
        <end position="103"/>
    </location>
</feature>
<dbReference type="AlphaFoldDB" id="A0AAW0QNC4"/>
<dbReference type="Proteomes" id="UP001392437">
    <property type="component" value="Unassembled WGS sequence"/>
</dbReference>
<gene>
    <name evidence="2" type="ORF">PG999_007635</name>
</gene>
<accession>A0AAW0QNC4</accession>
<name>A0AAW0QNC4_9PEZI</name>
<protein>
    <recommendedName>
        <fullName evidence="1">2EXR domain-containing protein</fullName>
    </recommendedName>
</protein>
<reference evidence="2 3" key="1">
    <citation type="submission" date="2023-01" db="EMBL/GenBank/DDBJ databases">
        <title>Analysis of 21 Apiospora genomes using comparative genomics revels a genus with tremendous synthesis potential of carbohydrate active enzymes and secondary metabolites.</title>
        <authorList>
            <person name="Sorensen T."/>
        </authorList>
    </citation>
    <scope>NUCLEOTIDE SEQUENCE [LARGE SCALE GENOMIC DNA]</scope>
    <source>
        <strain evidence="2 3">CBS 117206</strain>
    </source>
</reference>
<organism evidence="2 3">
    <name type="scientific">Apiospora kogelbergensis</name>
    <dbReference type="NCBI Taxonomy" id="1337665"/>
    <lineage>
        <taxon>Eukaryota</taxon>
        <taxon>Fungi</taxon>
        <taxon>Dikarya</taxon>
        <taxon>Ascomycota</taxon>
        <taxon>Pezizomycotina</taxon>
        <taxon>Sordariomycetes</taxon>
        <taxon>Xylariomycetidae</taxon>
        <taxon>Amphisphaeriales</taxon>
        <taxon>Apiosporaceae</taxon>
        <taxon>Apiospora</taxon>
    </lineage>
</organism>
<evidence type="ECO:0000259" key="1">
    <source>
        <dbReference type="Pfam" id="PF20150"/>
    </source>
</evidence>
<evidence type="ECO:0000313" key="3">
    <source>
        <dbReference type="Proteomes" id="UP001392437"/>
    </source>
</evidence>
<keyword evidence="3" id="KW-1185">Reference proteome</keyword>
<evidence type="ECO:0000313" key="2">
    <source>
        <dbReference type="EMBL" id="KAK8109498.1"/>
    </source>
</evidence>
<comment type="caution">
    <text evidence="2">The sequence shown here is derived from an EMBL/GenBank/DDBJ whole genome shotgun (WGS) entry which is preliminary data.</text>
</comment>
<dbReference type="Pfam" id="PF20150">
    <property type="entry name" value="2EXR"/>
    <property type="match status" value="1"/>
</dbReference>